<dbReference type="Proteomes" id="UP001632037">
    <property type="component" value="Unassembled WGS sequence"/>
</dbReference>
<proteinExistence type="predicted"/>
<dbReference type="AlphaFoldDB" id="A0ABD3G4S2"/>
<feature type="region of interest" description="Disordered" evidence="1">
    <location>
        <begin position="1"/>
        <end position="27"/>
    </location>
</feature>
<evidence type="ECO:0000256" key="1">
    <source>
        <dbReference type="SAM" id="MobiDB-lite"/>
    </source>
</evidence>
<name>A0ABD3G4S2_9STRA</name>
<evidence type="ECO:0000313" key="3">
    <source>
        <dbReference type="Proteomes" id="UP001632037"/>
    </source>
</evidence>
<keyword evidence="3" id="KW-1185">Reference proteome</keyword>
<sequence length="81" mass="8553">MHNSTTRQASETFALPTGQPDGQAPKAWETADPNVAYASPQVSLVAINWLVVEQSFVAPDAFGMVSDGFPTTHGLHAVSVV</sequence>
<organism evidence="2 3">
    <name type="scientific">Phytophthora oleae</name>
    <dbReference type="NCBI Taxonomy" id="2107226"/>
    <lineage>
        <taxon>Eukaryota</taxon>
        <taxon>Sar</taxon>
        <taxon>Stramenopiles</taxon>
        <taxon>Oomycota</taxon>
        <taxon>Peronosporomycetes</taxon>
        <taxon>Peronosporales</taxon>
        <taxon>Peronosporaceae</taxon>
        <taxon>Phytophthora</taxon>
    </lineage>
</organism>
<reference evidence="2 3" key="1">
    <citation type="submission" date="2024-09" db="EMBL/GenBank/DDBJ databases">
        <title>Genome sequencing and assembly of Phytophthora oleae, isolate VK10A, causative agent of rot of olive drupes.</title>
        <authorList>
            <person name="Conti Taguali S."/>
            <person name="Riolo M."/>
            <person name="La Spada F."/>
            <person name="Cacciola S.O."/>
            <person name="Dionisio G."/>
        </authorList>
    </citation>
    <scope>NUCLEOTIDE SEQUENCE [LARGE SCALE GENOMIC DNA]</scope>
    <source>
        <strain evidence="2 3">VK10A</strain>
    </source>
</reference>
<accession>A0ABD3G4S2</accession>
<comment type="caution">
    <text evidence="2">The sequence shown here is derived from an EMBL/GenBank/DDBJ whole genome shotgun (WGS) entry which is preliminary data.</text>
</comment>
<gene>
    <name evidence="2" type="ORF">V7S43_002269</name>
</gene>
<protein>
    <submittedName>
        <fullName evidence="2">Uncharacterized protein</fullName>
    </submittedName>
</protein>
<feature type="compositionally biased region" description="Polar residues" evidence="1">
    <location>
        <begin position="1"/>
        <end position="11"/>
    </location>
</feature>
<dbReference type="EMBL" id="JBIMZQ010000003">
    <property type="protein sequence ID" value="KAL3672970.1"/>
    <property type="molecule type" value="Genomic_DNA"/>
</dbReference>
<evidence type="ECO:0000313" key="2">
    <source>
        <dbReference type="EMBL" id="KAL3672970.1"/>
    </source>
</evidence>